<dbReference type="OrthoDB" id="9775130at2"/>
<evidence type="ECO:0000313" key="6">
    <source>
        <dbReference type="EMBL" id="PIO96195.1"/>
    </source>
</evidence>
<dbReference type="Pfam" id="PF11806">
    <property type="entry name" value="Enterochelin_N"/>
    <property type="match status" value="1"/>
</dbReference>
<dbReference type="InterPro" id="IPR013783">
    <property type="entry name" value="Ig-like_fold"/>
</dbReference>
<organism evidence="6 7">
    <name type="scientific">Pleomorphomonas carboxyditropha</name>
    <dbReference type="NCBI Taxonomy" id="2023338"/>
    <lineage>
        <taxon>Bacteria</taxon>
        <taxon>Pseudomonadati</taxon>
        <taxon>Pseudomonadota</taxon>
        <taxon>Alphaproteobacteria</taxon>
        <taxon>Hyphomicrobiales</taxon>
        <taxon>Pleomorphomonadaceae</taxon>
        <taxon>Pleomorphomonas</taxon>
    </lineage>
</organism>
<dbReference type="InterPro" id="IPR014756">
    <property type="entry name" value="Ig_E-set"/>
</dbReference>
<dbReference type="GO" id="GO:0005737">
    <property type="term" value="C:cytoplasm"/>
    <property type="evidence" value="ECO:0007669"/>
    <property type="project" value="UniProtKB-SubCell"/>
</dbReference>
<dbReference type="GO" id="GO:0005506">
    <property type="term" value="F:iron ion binding"/>
    <property type="evidence" value="ECO:0007669"/>
    <property type="project" value="InterPro"/>
</dbReference>
<name>A0A2G9WNF5_9HYPH</name>
<comment type="similarity">
    <text evidence="4">Belongs to the Fes family.</text>
</comment>
<dbReference type="PANTHER" id="PTHR48098">
    <property type="entry name" value="ENTEROCHELIN ESTERASE-RELATED"/>
    <property type="match status" value="1"/>
</dbReference>
<keyword evidence="7" id="KW-1185">Reference proteome</keyword>
<dbReference type="AlphaFoldDB" id="A0A2G9WNF5"/>
<comment type="caution">
    <text evidence="6">The sequence shown here is derived from an EMBL/GenBank/DDBJ whole genome shotgun (WGS) entry which is preliminary data.</text>
</comment>
<evidence type="ECO:0000256" key="1">
    <source>
        <dbReference type="ARBA" id="ARBA00004496"/>
    </source>
</evidence>
<dbReference type="SUPFAM" id="SSF53474">
    <property type="entry name" value="alpha/beta-Hydrolases"/>
    <property type="match status" value="1"/>
</dbReference>
<protein>
    <submittedName>
        <fullName evidence="6">Enterochelin esterase</fullName>
    </submittedName>
</protein>
<dbReference type="InterPro" id="IPR029058">
    <property type="entry name" value="AB_hydrolase_fold"/>
</dbReference>
<dbReference type="InterPro" id="IPR021764">
    <property type="entry name" value="Enterochelin_esterase_N"/>
</dbReference>
<dbReference type="SUPFAM" id="SSF81296">
    <property type="entry name" value="E set domains"/>
    <property type="match status" value="1"/>
</dbReference>
<accession>A0A2G9WNF5</accession>
<dbReference type="GO" id="GO:0006826">
    <property type="term" value="P:iron ion transport"/>
    <property type="evidence" value="ECO:0007669"/>
    <property type="project" value="InterPro"/>
</dbReference>
<dbReference type="Pfam" id="PF00756">
    <property type="entry name" value="Esterase"/>
    <property type="match status" value="1"/>
</dbReference>
<evidence type="ECO:0000256" key="2">
    <source>
        <dbReference type="ARBA" id="ARBA00022490"/>
    </source>
</evidence>
<dbReference type="InterPro" id="IPR000801">
    <property type="entry name" value="Esterase-like"/>
</dbReference>
<reference evidence="6 7" key="1">
    <citation type="submission" date="2017-08" db="EMBL/GenBank/DDBJ databases">
        <title>Pleomorphomonas carboxidotrophicus sp. nov., a new mesophilic hydrogenogenic carboxidotroph.</title>
        <authorList>
            <person name="Esquivel-Elizondo S."/>
            <person name="Krajmalnik-Brown R."/>
            <person name="Maldonado J."/>
        </authorList>
    </citation>
    <scope>NUCLEOTIDE SEQUENCE [LARGE SCALE GENOMIC DNA]</scope>
    <source>
        <strain evidence="6 7">SVCO-16</strain>
    </source>
</reference>
<dbReference type="Gene3D" id="3.40.50.1820">
    <property type="entry name" value="alpha/beta hydrolase"/>
    <property type="match status" value="1"/>
</dbReference>
<evidence type="ECO:0000259" key="5">
    <source>
        <dbReference type="Pfam" id="PF11806"/>
    </source>
</evidence>
<keyword evidence="3" id="KW-0378">Hydrolase</keyword>
<dbReference type="InterPro" id="IPR050583">
    <property type="entry name" value="Mycobacterial_A85_antigen"/>
</dbReference>
<dbReference type="Gene3D" id="2.60.40.10">
    <property type="entry name" value="Immunoglobulins"/>
    <property type="match status" value="1"/>
</dbReference>
<gene>
    <name evidence="6" type="ORF">CJ014_26680</name>
</gene>
<dbReference type="GO" id="GO:0008849">
    <property type="term" value="F:enterochelin esterase activity"/>
    <property type="evidence" value="ECO:0007669"/>
    <property type="project" value="InterPro"/>
</dbReference>
<sequence length="577" mass="62090">MASRASMRWLLRGRSGECLFRWCRPNRHRHAEIPVVRRMRRALKALHTLAFVLLSGGASAGEDMRLVPNRPLAIAAVAPGETVTLPLDAAPGDYLRGRLDVTAGSFDIEIVDNDGVAWRRLLDDVGLSGEFQFVAGGTPSALRLMAGPDGGAGRLTLTARLSLADQKPPAAGHDSPAIAAVAAALATGGTTDAFWRQAREAGTPLVERTEDGETLLTFVYRGAARNVRLVGAPSGDHEWLDRLDGSDIWFKSFRVPPETRFSYQLAPDVPELPGTARERRVALLATAAADPLNKAPWPADAPDRFNSKSTVTLAAAPVQPGMENTAAPAGEFIRFRLASDRLGNTRDIAIYRPKGFDSADPDAVLLVVFDGRNYQREVPTPAILDALVADGRLPPTLAVFVDNPDLATRSRELPDSADFADVLADHLMPEVRERTGFSPPPARTVLAGSSYGGLASLTVALRRPDAFGNALSLSGSYWWSPPGTSATIANRVATTERRPVRVFLAAGLFEREHGGADGILETNRHLRDVLLARGYEVAAREYAGGHDYFVWRGALADGLLALFGRGPIPMSDVKEKP</sequence>
<dbReference type="Proteomes" id="UP000231070">
    <property type="component" value="Unassembled WGS sequence"/>
</dbReference>
<evidence type="ECO:0000256" key="4">
    <source>
        <dbReference type="ARBA" id="ARBA00024201"/>
    </source>
</evidence>
<comment type="subcellular location">
    <subcellularLocation>
        <location evidence="1">Cytoplasm</location>
    </subcellularLocation>
</comment>
<dbReference type="NCBIfam" id="NF007758">
    <property type="entry name" value="PRK10439.1"/>
    <property type="match status" value="1"/>
</dbReference>
<evidence type="ECO:0000313" key="7">
    <source>
        <dbReference type="Proteomes" id="UP000231070"/>
    </source>
</evidence>
<dbReference type="EMBL" id="NQVN01000046">
    <property type="protein sequence ID" value="PIO96195.1"/>
    <property type="molecule type" value="Genomic_DNA"/>
</dbReference>
<keyword evidence="2" id="KW-0963">Cytoplasm</keyword>
<feature type="domain" description="Enterochelin esterase N-terminal" evidence="5">
    <location>
        <begin position="216"/>
        <end position="320"/>
    </location>
</feature>
<evidence type="ECO:0000256" key="3">
    <source>
        <dbReference type="ARBA" id="ARBA00022801"/>
    </source>
</evidence>
<dbReference type="PANTHER" id="PTHR48098:SF3">
    <property type="entry name" value="IRON(III) ENTEROBACTIN ESTERASE"/>
    <property type="match status" value="1"/>
</dbReference>
<proteinExistence type="inferred from homology"/>